<keyword evidence="9" id="KW-1185">Reference proteome</keyword>
<dbReference type="EMBL" id="KN847533">
    <property type="protein sequence ID" value="KIW07339.1"/>
    <property type="molecule type" value="Genomic_DNA"/>
</dbReference>
<proteinExistence type="predicted"/>
<dbReference type="GO" id="GO:0006384">
    <property type="term" value="P:transcription initiation at RNA polymerase III promoter"/>
    <property type="evidence" value="ECO:0007669"/>
    <property type="project" value="InterPro"/>
</dbReference>
<dbReference type="GO" id="GO:0005634">
    <property type="term" value="C:nucleus"/>
    <property type="evidence" value="ECO:0007669"/>
    <property type="project" value="UniProtKB-SubCell"/>
</dbReference>
<evidence type="ECO:0000259" key="6">
    <source>
        <dbReference type="Pfam" id="PF09734"/>
    </source>
</evidence>
<dbReference type="Proteomes" id="UP000053259">
    <property type="component" value="Unassembled WGS sequence"/>
</dbReference>
<dbReference type="GO" id="GO:0001002">
    <property type="term" value="F:RNA polymerase III type 1 promoter sequence-specific DNA binding"/>
    <property type="evidence" value="ECO:0007669"/>
    <property type="project" value="TreeGrafter"/>
</dbReference>
<dbReference type="GO" id="GO:0000127">
    <property type="term" value="C:transcription factor TFIIIC complex"/>
    <property type="evidence" value="ECO:0007669"/>
    <property type="project" value="InterPro"/>
</dbReference>
<gene>
    <name evidence="8" type="ORF">PV09_02189</name>
</gene>
<dbReference type="STRING" id="253628.A0A0D2ALE7"/>
<evidence type="ECO:0000256" key="3">
    <source>
        <dbReference type="ARBA" id="ARBA00023163"/>
    </source>
</evidence>
<keyword evidence="4" id="KW-0539">Nucleus</keyword>
<dbReference type="InterPro" id="IPR040454">
    <property type="entry name" value="TF_IIIC_Tfc1/Sfc1"/>
</dbReference>
<comment type="subcellular location">
    <subcellularLocation>
        <location evidence="1">Nucleus</location>
    </subcellularLocation>
</comment>
<name>A0A0D2ALE7_9PEZI</name>
<feature type="region of interest" description="Disordered" evidence="5">
    <location>
        <begin position="627"/>
        <end position="668"/>
    </location>
</feature>
<dbReference type="InterPro" id="IPR019136">
    <property type="entry name" value="TF_IIIC_su-5_HTH"/>
</dbReference>
<evidence type="ECO:0000256" key="5">
    <source>
        <dbReference type="SAM" id="MobiDB-lite"/>
    </source>
</evidence>
<sequence length="668" mass="75578">MLAEATATNAHSTSSHRTLFWRKLVLVCNICVRKQTPSCVLLNTSKSLIRCLSHLSAMPGWIPPSHGLGGNSRDEQTQAIPVPSQAVVCVEHPCIIKNLDRGIRSLGGKHEINKLFEDGKEPEFFEVSLRPDDPMAKTIYSKKIDVNHLLLKVTVPKRTGRRRKIGSNVPFHDQGAHQNATMNDHIAPSHDSADARALLHALRDNKDKSFVQVMGKIDQTHRFRSMPDFQYATSTNSLMQNMRNSIMTTDLAKIRDFKYDMSRKLAEDQDVGPPPFFTTIKQPFNYSYKQNPYTKVFRDSEGNIQVINTTAPIKHVRHNVDPDALTVPDSPPHELPPLETTSPRIQDAVRKLRSMFDERPLMQRRVFVNMFPDKQSENELKTAVGYCGYAFTSGPWRDVVIKFGIDPRKDPQYRIYQTVSYQLQDEGRGAPDDPGNYMRTVGGKRVTAKTAKVEHSHVFDGTKFYKDGKVWQACDVTDPLLSELLDRAELRSEPDMIFSGWYGNGTWALFRRLMKYKIQTLAAGKQPNDEMCRAIIAMFPPFVDDTNVHLTRADEPLSYLSKSQYADYTIEGEASTIASEVRSTAMAAFRYRNRHYQRRNKKIKSRDVDGDVDMLDADEDTLRVERAVAEETPPPGEESDAALIGLESDSEGDQDMEAESADEGDDED</sequence>
<evidence type="ECO:0000313" key="9">
    <source>
        <dbReference type="Proteomes" id="UP000053259"/>
    </source>
</evidence>
<dbReference type="EMBL" id="KN847533">
    <property type="protein sequence ID" value="KIW07340.1"/>
    <property type="molecule type" value="Genomic_DNA"/>
</dbReference>
<dbReference type="FunCoup" id="A0A0D2ALE7">
    <property type="interactions" value="38"/>
</dbReference>
<dbReference type="OrthoDB" id="5598268at2759"/>
<keyword evidence="3" id="KW-0804">Transcription</keyword>
<dbReference type="InterPro" id="IPR041499">
    <property type="entry name" value="Tfc1/Sfc1_N"/>
</dbReference>
<dbReference type="RefSeq" id="XP_016217208.1">
    <property type="nucleotide sequence ID" value="XM_016355192.1"/>
</dbReference>
<evidence type="ECO:0000256" key="4">
    <source>
        <dbReference type="ARBA" id="ARBA00023242"/>
    </source>
</evidence>
<reference evidence="8 9" key="1">
    <citation type="submission" date="2015-01" db="EMBL/GenBank/DDBJ databases">
        <title>The Genome Sequence of Ochroconis gallopava CBS43764.</title>
        <authorList>
            <consortium name="The Broad Institute Genomics Platform"/>
            <person name="Cuomo C."/>
            <person name="de Hoog S."/>
            <person name="Gorbushina A."/>
            <person name="Stielow B."/>
            <person name="Teixiera M."/>
            <person name="Abouelleil A."/>
            <person name="Chapman S.B."/>
            <person name="Priest M."/>
            <person name="Young S.K."/>
            <person name="Wortman J."/>
            <person name="Nusbaum C."/>
            <person name="Birren B."/>
        </authorList>
    </citation>
    <scope>NUCLEOTIDE SEQUENCE [LARGE SCALE GENOMIC DNA]</scope>
    <source>
        <strain evidence="8 9">CBS 43764</strain>
    </source>
</reference>
<evidence type="ECO:0000256" key="2">
    <source>
        <dbReference type="ARBA" id="ARBA00023125"/>
    </source>
</evidence>
<evidence type="ECO:0000259" key="7">
    <source>
        <dbReference type="Pfam" id="PF17682"/>
    </source>
</evidence>
<dbReference type="HOGENOM" id="CLU_016809_3_1_1"/>
<protein>
    <recommendedName>
        <fullName evidence="10">Transcription factor IIIC subunit 5 HTH domain-containing protein</fullName>
    </recommendedName>
</protein>
<dbReference type="PANTHER" id="PTHR13230:SF5">
    <property type="entry name" value="GENERAL TRANSCRIPTION FACTOR 3C POLYPEPTIDE 5"/>
    <property type="match status" value="1"/>
</dbReference>
<dbReference type="PANTHER" id="PTHR13230">
    <property type="entry name" value="GENERAL TRANSCRIPTION FACTOR IIIC, POLYPEPTIDE 5"/>
    <property type="match status" value="1"/>
</dbReference>
<evidence type="ECO:0000256" key="1">
    <source>
        <dbReference type="ARBA" id="ARBA00004123"/>
    </source>
</evidence>
<dbReference type="Gene3D" id="3.30.200.160">
    <property type="entry name" value="TFIIIC, subcomplex tauA, subunit Sfc1, barrel domain"/>
    <property type="match status" value="1"/>
</dbReference>
<dbReference type="InterPro" id="IPR042536">
    <property type="entry name" value="TFIIIC_tauA_Sfc1"/>
</dbReference>
<accession>A0A0D2ALE7</accession>
<dbReference type="Pfam" id="PF17682">
    <property type="entry name" value="Tau95_N"/>
    <property type="match status" value="1"/>
</dbReference>
<dbReference type="GO" id="GO:0001003">
    <property type="term" value="F:RNA polymerase III type 2 promoter sequence-specific DNA binding"/>
    <property type="evidence" value="ECO:0007669"/>
    <property type="project" value="TreeGrafter"/>
</dbReference>
<dbReference type="AlphaFoldDB" id="A0A0D2ALE7"/>
<feature type="domain" description="Transcription factor IIIC subunit Tfc1/Sfc1 triple barrel" evidence="7">
    <location>
        <begin position="88"/>
        <end position="231"/>
    </location>
</feature>
<dbReference type="Pfam" id="PF09734">
    <property type="entry name" value="Tau95"/>
    <property type="match status" value="1"/>
</dbReference>
<evidence type="ECO:0000313" key="8">
    <source>
        <dbReference type="EMBL" id="KIW07340.1"/>
    </source>
</evidence>
<feature type="compositionally biased region" description="Acidic residues" evidence="5">
    <location>
        <begin position="648"/>
        <end position="668"/>
    </location>
</feature>
<dbReference type="VEuPathDB" id="FungiDB:PV09_02189"/>
<keyword evidence="2" id="KW-0238">DNA-binding</keyword>
<evidence type="ECO:0008006" key="10">
    <source>
        <dbReference type="Google" id="ProtNLM"/>
    </source>
</evidence>
<dbReference type="RefSeq" id="XP_016217209.1">
    <property type="nucleotide sequence ID" value="XM_016355193.1"/>
</dbReference>
<feature type="domain" description="Transcription factor IIIC subunit 5 HTH" evidence="6">
    <location>
        <begin position="272"/>
        <end position="421"/>
    </location>
</feature>
<dbReference type="GeneID" id="27310162"/>
<organism evidence="8 9">
    <name type="scientific">Verruconis gallopava</name>
    <dbReference type="NCBI Taxonomy" id="253628"/>
    <lineage>
        <taxon>Eukaryota</taxon>
        <taxon>Fungi</taxon>
        <taxon>Dikarya</taxon>
        <taxon>Ascomycota</taxon>
        <taxon>Pezizomycotina</taxon>
        <taxon>Dothideomycetes</taxon>
        <taxon>Pleosporomycetidae</taxon>
        <taxon>Venturiales</taxon>
        <taxon>Sympoventuriaceae</taxon>
        <taxon>Verruconis</taxon>
    </lineage>
</organism>